<dbReference type="OrthoDB" id="1931513at2759"/>
<dbReference type="InterPro" id="IPR005162">
    <property type="entry name" value="Retrotrans_gag_dom"/>
</dbReference>
<proteinExistence type="predicted"/>
<protein>
    <recommendedName>
        <fullName evidence="1">Retrotransposon gag domain-containing protein</fullName>
    </recommendedName>
</protein>
<dbReference type="EMBL" id="DF973379">
    <property type="protein sequence ID" value="GAU28735.1"/>
    <property type="molecule type" value="Genomic_DNA"/>
</dbReference>
<dbReference type="AlphaFoldDB" id="A0A2Z6MYC6"/>
<dbReference type="CDD" id="cd09272">
    <property type="entry name" value="RNase_HI_RT_Ty1"/>
    <property type="match status" value="1"/>
</dbReference>
<evidence type="ECO:0000313" key="3">
    <source>
        <dbReference type="Proteomes" id="UP000242715"/>
    </source>
</evidence>
<reference evidence="3" key="1">
    <citation type="journal article" date="2017" name="Front. Plant Sci.">
        <title>Climate Clever Clovers: New Paradigm to Reduce the Environmental Footprint of Ruminants by Breeding Low Methanogenic Forages Utilizing Haplotype Variation.</title>
        <authorList>
            <person name="Kaur P."/>
            <person name="Appels R."/>
            <person name="Bayer P.E."/>
            <person name="Keeble-Gagnere G."/>
            <person name="Wang J."/>
            <person name="Hirakawa H."/>
            <person name="Shirasawa K."/>
            <person name="Vercoe P."/>
            <person name="Stefanova K."/>
            <person name="Durmic Z."/>
            <person name="Nichols P."/>
            <person name="Revell C."/>
            <person name="Isobe S.N."/>
            <person name="Edwards D."/>
            <person name="Erskine W."/>
        </authorList>
    </citation>
    <scope>NUCLEOTIDE SEQUENCE [LARGE SCALE GENOMIC DNA]</scope>
    <source>
        <strain evidence="3">cv. Daliak</strain>
    </source>
</reference>
<dbReference type="Proteomes" id="UP000242715">
    <property type="component" value="Unassembled WGS sequence"/>
</dbReference>
<organism evidence="2 3">
    <name type="scientific">Trifolium subterraneum</name>
    <name type="common">Subterranean clover</name>
    <dbReference type="NCBI Taxonomy" id="3900"/>
    <lineage>
        <taxon>Eukaryota</taxon>
        <taxon>Viridiplantae</taxon>
        <taxon>Streptophyta</taxon>
        <taxon>Embryophyta</taxon>
        <taxon>Tracheophyta</taxon>
        <taxon>Spermatophyta</taxon>
        <taxon>Magnoliopsida</taxon>
        <taxon>eudicotyledons</taxon>
        <taxon>Gunneridae</taxon>
        <taxon>Pentapetalae</taxon>
        <taxon>rosids</taxon>
        <taxon>fabids</taxon>
        <taxon>Fabales</taxon>
        <taxon>Fabaceae</taxon>
        <taxon>Papilionoideae</taxon>
        <taxon>50 kb inversion clade</taxon>
        <taxon>NPAAA clade</taxon>
        <taxon>Hologalegina</taxon>
        <taxon>IRL clade</taxon>
        <taxon>Trifolieae</taxon>
        <taxon>Trifolium</taxon>
    </lineage>
</organism>
<name>A0A2Z6MYC6_TRISU</name>
<dbReference type="Pfam" id="PF03732">
    <property type="entry name" value="Retrotrans_gag"/>
    <property type="match status" value="1"/>
</dbReference>
<dbReference type="PANTHER" id="PTHR11439">
    <property type="entry name" value="GAG-POL-RELATED RETROTRANSPOSON"/>
    <property type="match status" value="1"/>
</dbReference>
<dbReference type="InterPro" id="IPR043502">
    <property type="entry name" value="DNA/RNA_pol_sf"/>
</dbReference>
<keyword evidence="3" id="KW-1185">Reference proteome</keyword>
<evidence type="ECO:0000313" key="2">
    <source>
        <dbReference type="EMBL" id="GAU28735.1"/>
    </source>
</evidence>
<feature type="domain" description="Retrotransposon gag" evidence="1">
    <location>
        <begin position="83"/>
        <end position="178"/>
    </location>
</feature>
<accession>A0A2Z6MYC6</accession>
<gene>
    <name evidence="2" type="ORF">TSUD_372430</name>
</gene>
<dbReference type="PANTHER" id="PTHR11439:SF450">
    <property type="entry name" value="REVERSE TRANSCRIPTASE TY1_COPIA-TYPE DOMAIN-CONTAINING PROTEIN"/>
    <property type="match status" value="1"/>
</dbReference>
<dbReference type="SUPFAM" id="SSF56672">
    <property type="entry name" value="DNA/RNA polymerases"/>
    <property type="match status" value="1"/>
</dbReference>
<evidence type="ECO:0000259" key="1">
    <source>
        <dbReference type="Pfam" id="PF03732"/>
    </source>
</evidence>
<sequence length="428" mass="48417">MTSARANAQIAKSLATLTHLLARGDDPARDGEKRLDRFLKHKSSFFVGGFNPDGVIKWVEEVEIIFDAMECANENKLALGTYVLREEANQWWKNAKLRLGDRGVVITLEMFKREFCNKYFPADVKNKKVVEIMKLEQGNMSVAEYAAKFESLCAFSPHYNTPETENDKCVKFESGLRPDIKHIIGFAEIRNFTTLVLSFSRLWLKKFLSRILEPLVTSLFGFSSPVSDVAFAVNKLSQQMQAPTTTHMQALKRVLRYLKSTISHGLHLVKTTNLNVTAFCDADWGGDTIDRKSTGAYIVYLGPNVISWSCKKQSTVARSSTEDEYRTIATTTAEILWLRQLLHELGLDLNQPPTIFSDNIGATYLCANPVFHSRMKHLAIDYHFVRDLVAANQLQVSHVPSSHQLADLLTKPSFFPTSQFSNVQDWSH</sequence>